<keyword evidence="1" id="KW-0732">Signal</keyword>
<organism evidence="2 3">
    <name type="scientific">Allacma fusca</name>
    <dbReference type="NCBI Taxonomy" id="39272"/>
    <lineage>
        <taxon>Eukaryota</taxon>
        <taxon>Metazoa</taxon>
        <taxon>Ecdysozoa</taxon>
        <taxon>Arthropoda</taxon>
        <taxon>Hexapoda</taxon>
        <taxon>Collembola</taxon>
        <taxon>Symphypleona</taxon>
        <taxon>Sminthuridae</taxon>
        <taxon>Allacma</taxon>
    </lineage>
</organism>
<evidence type="ECO:0000313" key="2">
    <source>
        <dbReference type="EMBL" id="CAG7731202.1"/>
    </source>
</evidence>
<sequence>MRFRVLFSCLAVLKFTHGFESKYGKDLIDNGIIPPEAPKNFPYYVSSSVSVLHDKLYREIINILLDEGVFFNNDSSRSQPPFKFRTPEEIKSIIDLSLPDKRVDETTLIDIVKKVIQYSPHVSHPFKVDRHGAG</sequence>
<feature type="signal peptide" evidence="1">
    <location>
        <begin position="1"/>
        <end position="18"/>
    </location>
</feature>
<reference evidence="2" key="1">
    <citation type="submission" date="2021-06" db="EMBL/GenBank/DDBJ databases">
        <authorList>
            <person name="Hodson N. C."/>
            <person name="Mongue J. A."/>
            <person name="Jaron S. K."/>
        </authorList>
    </citation>
    <scope>NUCLEOTIDE SEQUENCE</scope>
</reference>
<dbReference type="OrthoDB" id="392571at2759"/>
<dbReference type="AlphaFoldDB" id="A0A8J2K351"/>
<keyword evidence="3" id="KW-1185">Reference proteome</keyword>
<protein>
    <submittedName>
        <fullName evidence="2">Uncharacterized protein</fullName>
    </submittedName>
</protein>
<dbReference type="Proteomes" id="UP000708208">
    <property type="component" value="Unassembled WGS sequence"/>
</dbReference>
<feature type="chain" id="PRO_5035224527" evidence="1">
    <location>
        <begin position="19"/>
        <end position="134"/>
    </location>
</feature>
<accession>A0A8J2K351</accession>
<proteinExistence type="predicted"/>
<evidence type="ECO:0000256" key="1">
    <source>
        <dbReference type="SAM" id="SignalP"/>
    </source>
</evidence>
<evidence type="ECO:0000313" key="3">
    <source>
        <dbReference type="Proteomes" id="UP000708208"/>
    </source>
</evidence>
<dbReference type="EMBL" id="CAJVCH010207863">
    <property type="protein sequence ID" value="CAG7731202.1"/>
    <property type="molecule type" value="Genomic_DNA"/>
</dbReference>
<name>A0A8J2K351_9HEXA</name>
<gene>
    <name evidence="2" type="ORF">AFUS01_LOCUS19808</name>
</gene>
<comment type="caution">
    <text evidence="2">The sequence shown here is derived from an EMBL/GenBank/DDBJ whole genome shotgun (WGS) entry which is preliminary data.</text>
</comment>